<comment type="caution">
    <text evidence="2">The sequence shown here is derived from an EMBL/GenBank/DDBJ whole genome shotgun (WGS) entry which is preliminary data.</text>
</comment>
<keyword evidence="3" id="KW-1185">Reference proteome</keyword>
<reference evidence="2" key="1">
    <citation type="submission" date="2023-05" db="EMBL/GenBank/DDBJ databases">
        <authorList>
            <person name="Zhang X."/>
        </authorList>
    </citation>
    <scope>NUCLEOTIDE SEQUENCE</scope>
    <source>
        <strain evidence="2">BD1B2-1</strain>
    </source>
</reference>
<dbReference type="AlphaFoldDB" id="A0AAE3UBE3"/>
<dbReference type="EMBL" id="JASJOU010000001">
    <property type="protein sequence ID" value="MDJ1499723.1"/>
    <property type="molecule type" value="Genomic_DNA"/>
</dbReference>
<dbReference type="Proteomes" id="UP001232063">
    <property type="component" value="Unassembled WGS sequence"/>
</dbReference>
<protein>
    <submittedName>
        <fullName evidence="2">DUF2911 domain-containing protein</fullName>
    </submittedName>
</protein>
<dbReference type="Pfam" id="PF11138">
    <property type="entry name" value="DUF2911"/>
    <property type="match status" value="1"/>
</dbReference>
<evidence type="ECO:0000313" key="3">
    <source>
        <dbReference type="Proteomes" id="UP001232063"/>
    </source>
</evidence>
<dbReference type="InterPro" id="IPR021314">
    <property type="entry name" value="DUF2911"/>
</dbReference>
<dbReference type="RefSeq" id="WP_313992929.1">
    <property type="nucleotide sequence ID" value="NZ_JASJOU010000001.1"/>
</dbReference>
<feature type="signal peptide" evidence="1">
    <location>
        <begin position="1"/>
        <end position="26"/>
    </location>
</feature>
<name>A0AAE3UBE3_9BACT</name>
<feature type="chain" id="PRO_5042101087" evidence="1">
    <location>
        <begin position="27"/>
        <end position="174"/>
    </location>
</feature>
<organism evidence="2 3">
    <name type="scientific">Xanthocytophaga agilis</name>
    <dbReference type="NCBI Taxonomy" id="3048010"/>
    <lineage>
        <taxon>Bacteria</taxon>
        <taxon>Pseudomonadati</taxon>
        <taxon>Bacteroidota</taxon>
        <taxon>Cytophagia</taxon>
        <taxon>Cytophagales</taxon>
        <taxon>Rhodocytophagaceae</taxon>
        <taxon>Xanthocytophaga</taxon>
    </lineage>
</organism>
<keyword evidence="1" id="KW-0732">Signal</keyword>
<accession>A0AAE3UBE3</accession>
<evidence type="ECO:0000313" key="2">
    <source>
        <dbReference type="EMBL" id="MDJ1499723.1"/>
    </source>
</evidence>
<sequence length="174" mass="19703">MTTQLRKHTLSAILFMLSFITMDAFAQNDKPRESPPATASGKAGNKTITIQYSQPAVKNRDVWGKLVPYGQVWRTGANETTSIEFSDDVTIEGKPLAKGKYALFTIPNEKEWTIIFNKTIKWGAFSYKQEEDVLRVNVPVKKSKSFTERMTFTVSNQGLVTLKWENAQVDFTVK</sequence>
<proteinExistence type="predicted"/>
<gene>
    <name evidence="2" type="ORF">QNI22_03655</name>
</gene>
<evidence type="ECO:0000256" key="1">
    <source>
        <dbReference type="SAM" id="SignalP"/>
    </source>
</evidence>